<dbReference type="Proteomes" id="UP001290462">
    <property type="component" value="Unassembled WGS sequence"/>
</dbReference>
<evidence type="ECO:0000256" key="3">
    <source>
        <dbReference type="ARBA" id="ARBA00023125"/>
    </source>
</evidence>
<dbReference type="GO" id="GO:0006310">
    <property type="term" value="P:DNA recombination"/>
    <property type="evidence" value="ECO:0007669"/>
    <property type="project" value="UniProtKB-KW"/>
</dbReference>
<evidence type="ECO:0000313" key="9">
    <source>
        <dbReference type="Proteomes" id="UP001290462"/>
    </source>
</evidence>
<feature type="domain" description="Tyr recombinase" evidence="6">
    <location>
        <begin position="174"/>
        <end position="376"/>
    </location>
</feature>
<dbReference type="PROSITE" id="PS51898">
    <property type="entry name" value="TYR_RECOMBINASE"/>
    <property type="match status" value="1"/>
</dbReference>
<reference evidence="8" key="1">
    <citation type="submission" date="2023-08" db="EMBL/GenBank/DDBJ databases">
        <title>Genomic characterization of piscicolin 126 produced by Carnobacterium maltaromaticum CM22 strain isolated from salmon (Salmo salar).</title>
        <authorList>
            <person name="Gonzalez-Gragera E."/>
            <person name="Garcia-Lopez J.D."/>
            <person name="Teso-Perez C."/>
            <person name="Gimenez-Hernandez I."/>
            <person name="Peralta-Sanchez J.M."/>
            <person name="Valdivia E."/>
            <person name="Montalban-Lopez M."/>
            <person name="Martin-Platero A.M."/>
            <person name="Banos A."/>
            <person name="Martinez-Bueno M."/>
        </authorList>
    </citation>
    <scope>NUCLEOTIDE SEQUENCE</scope>
    <source>
        <strain evidence="8">CM22</strain>
    </source>
</reference>
<keyword evidence="4" id="KW-0233">DNA recombination</keyword>
<dbReference type="Pfam" id="PF00589">
    <property type="entry name" value="Phage_integrase"/>
    <property type="match status" value="1"/>
</dbReference>
<dbReference type="Gene3D" id="1.10.443.10">
    <property type="entry name" value="Intergrase catalytic core"/>
    <property type="match status" value="1"/>
</dbReference>
<name>A0AAW9K4M2_CARML</name>
<dbReference type="InterPro" id="IPR010998">
    <property type="entry name" value="Integrase_recombinase_N"/>
</dbReference>
<dbReference type="InterPro" id="IPR004107">
    <property type="entry name" value="Integrase_SAM-like_N"/>
</dbReference>
<dbReference type="AlphaFoldDB" id="A0AAW9K4M2"/>
<evidence type="ECO:0000256" key="2">
    <source>
        <dbReference type="ARBA" id="ARBA00022908"/>
    </source>
</evidence>
<dbReference type="Gene3D" id="1.10.150.130">
    <property type="match status" value="1"/>
</dbReference>
<dbReference type="EMBL" id="JAVBVO010000028">
    <property type="protein sequence ID" value="MDZ5760736.1"/>
    <property type="molecule type" value="Genomic_DNA"/>
</dbReference>
<sequence>MEKSKKHEYVFSYTTKKDKQLWGFKYPYYNNLNQRKFKEKRQFSSEKLAFRALLEFQLLIEKEQLIFADNYDITVKQWSEKWYNDNLNDWAKSTQATHKNIVFNHIIPRLGKFNLRKLSRSIYKKEFVDALLKEHAEVTVQRWHATFMSIVNAAVLDDVLDKNRFKQIVFNVQQTDRFFNNDELLKFLTYLDTVNFDSFEFRYKVLFTTFLYSGMRKGEALGLTWNDINFKEKHITVNKSRDRHGMKPPKTKTSYRTIDVDDTLIDLLRKYKIYEKANCLKKGIKLKESDIVFLSSKCVPISISYPVNAFNKIIDKLELPRITLHGLRHTHATMMLASDEDCDIKYLSERLGHKDVTTTMNIYVHTLPEKRKETAHIFSNVVTKLRTVGSAV</sequence>
<accession>A0AAW9K4M2</accession>
<dbReference type="RefSeq" id="WP_322809888.1">
    <property type="nucleotide sequence ID" value="NZ_JAVBVO010000028.1"/>
</dbReference>
<dbReference type="PANTHER" id="PTHR30349:SF64">
    <property type="entry name" value="PROPHAGE INTEGRASE INTD-RELATED"/>
    <property type="match status" value="1"/>
</dbReference>
<keyword evidence="3 5" id="KW-0238">DNA-binding</keyword>
<gene>
    <name evidence="8" type="ORF">RAK27_19005</name>
</gene>
<evidence type="ECO:0000256" key="4">
    <source>
        <dbReference type="ARBA" id="ARBA00023172"/>
    </source>
</evidence>
<dbReference type="Pfam" id="PF14659">
    <property type="entry name" value="Phage_int_SAM_3"/>
    <property type="match status" value="1"/>
</dbReference>
<feature type="domain" description="Core-binding (CB)" evidence="7">
    <location>
        <begin position="73"/>
        <end position="155"/>
    </location>
</feature>
<dbReference type="InterPro" id="IPR044068">
    <property type="entry name" value="CB"/>
</dbReference>
<evidence type="ECO:0000259" key="6">
    <source>
        <dbReference type="PROSITE" id="PS51898"/>
    </source>
</evidence>
<comment type="caution">
    <text evidence="8">The sequence shown here is derived from an EMBL/GenBank/DDBJ whole genome shotgun (WGS) entry which is preliminary data.</text>
</comment>
<evidence type="ECO:0000256" key="5">
    <source>
        <dbReference type="PROSITE-ProRule" id="PRU01248"/>
    </source>
</evidence>
<protein>
    <submittedName>
        <fullName evidence="8">Tyrosine-type recombinase/integrase</fullName>
    </submittedName>
</protein>
<dbReference type="InterPro" id="IPR050090">
    <property type="entry name" value="Tyrosine_recombinase_XerCD"/>
</dbReference>
<dbReference type="InterPro" id="IPR011010">
    <property type="entry name" value="DNA_brk_join_enz"/>
</dbReference>
<proteinExistence type="inferred from homology"/>
<evidence type="ECO:0000256" key="1">
    <source>
        <dbReference type="ARBA" id="ARBA00008857"/>
    </source>
</evidence>
<evidence type="ECO:0000259" key="7">
    <source>
        <dbReference type="PROSITE" id="PS51900"/>
    </source>
</evidence>
<dbReference type="GO" id="GO:0003677">
    <property type="term" value="F:DNA binding"/>
    <property type="evidence" value="ECO:0007669"/>
    <property type="project" value="UniProtKB-UniRule"/>
</dbReference>
<dbReference type="CDD" id="cd01189">
    <property type="entry name" value="INT_ICEBs1_C_like"/>
    <property type="match status" value="1"/>
</dbReference>
<dbReference type="InterPro" id="IPR013762">
    <property type="entry name" value="Integrase-like_cat_sf"/>
</dbReference>
<dbReference type="SUPFAM" id="SSF56349">
    <property type="entry name" value="DNA breaking-rejoining enzymes"/>
    <property type="match status" value="1"/>
</dbReference>
<keyword evidence="2" id="KW-0229">DNA integration</keyword>
<evidence type="ECO:0000313" key="8">
    <source>
        <dbReference type="EMBL" id="MDZ5760736.1"/>
    </source>
</evidence>
<organism evidence="8 9">
    <name type="scientific">Carnobacterium maltaromaticum</name>
    <name type="common">Carnobacterium piscicola</name>
    <dbReference type="NCBI Taxonomy" id="2751"/>
    <lineage>
        <taxon>Bacteria</taxon>
        <taxon>Bacillati</taxon>
        <taxon>Bacillota</taxon>
        <taxon>Bacilli</taxon>
        <taxon>Lactobacillales</taxon>
        <taxon>Carnobacteriaceae</taxon>
        <taxon>Carnobacterium</taxon>
    </lineage>
</organism>
<comment type="similarity">
    <text evidence="1">Belongs to the 'phage' integrase family.</text>
</comment>
<dbReference type="PANTHER" id="PTHR30349">
    <property type="entry name" value="PHAGE INTEGRASE-RELATED"/>
    <property type="match status" value="1"/>
</dbReference>
<dbReference type="PROSITE" id="PS51900">
    <property type="entry name" value="CB"/>
    <property type="match status" value="1"/>
</dbReference>
<dbReference type="InterPro" id="IPR002104">
    <property type="entry name" value="Integrase_catalytic"/>
</dbReference>
<dbReference type="GO" id="GO:0015074">
    <property type="term" value="P:DNA integration"/>
    <property type="evidence" value="ECO:0007669"/>
    <property type="project" value="UniProtKB-KW"/>
</dbReference>